<evidence type="ECO:0000259" key="6">
    <source>
        <dbReference type="Pfam" id="PF00850"/>
    </source>
</evidence>
<keyword evidence="3" id="KW-0479">Metal-binding</keyword>
<dbReference type="SUPFAM" id="SSF52768">
    <property type="entry name" value="Arginase/deacetylase"/>
    <property type="match status" value="2"/>
</dbReference>
<dbReference type="Gene3D" id="3.40.800.20">
    <property type="entry name" value="Histone deacetylase domain"/>
    <property type="match status" value="2"/>
</dbReference>
<evidence type="ECO:0000256" key="5">
    <source>
        <dbReference type="ARBA" id="ARBA00022833"/>
    </source>
</evidence>
<dbReference type="GO" id="GO:0040029">
    <property type="term" value="P:epigenetic regulation of gene expression"/>
    <property type="evidence" value="ECO:0007669"/>
    <property type="project" value="TreeGrafter"/>
</dbReference>
<dbReference type="PANTHER" id="PTHR10625:SF17">
    <property type="entry name" value="HISTONE DEACETYLASE 8"/>
    <property type="match status" value="1"/>
</dbReference>
<organism evidence="7">
    <name type="scientific">Arcella intermedia</name>
    <dbReference type="NCBI Taxonomy" id="1963864"/>
    <lineage>
        <taxon>Eukaryota</taxon>
        <taxon>Amoebozoa</taxon>
        <taxon>Tubulinea</taxon>
        <taxon>Elardia</taxon>
        <taxon>Arcellinida</taxon>
        <taxon>Sphaerothecina</taxon>
        <taxon>Arcellidae</taxon>
        <taxon>Arcella</taxon>
    </lineage>
</organism>
<dbReference type="PRINTS" id="PR01270">
    <property type="entry name" value="HDASUPER"/>
</dbReference>
<dbReference type="InterPro" id="IPR023801">
    <property type="entry name" value="His_deacetylse_dom"/>
</dbReference>
<reference evidence="7" key="1">
    <citation type="journal article" date="2020" name="J. Eukaryot. Microbiol.">
        <title>De novo Sequencing, Assembly and Annotation of the Transcriptome for the Free-Living Testate Amoeba Arcella intermedia.</title>
        <authorList>
            <person name="Ribeiro G.M."/>
            <person name="Porfirio-Sousa A.L."/>
            <person name="Maurer-Alcala X.X."/>
            <person name="Katz L.A."/>
            <person name="Lahr D.J.G."/>
        </authorList>
    </citation>
    <scope>NUCLEOTIDE SEQUENCE</scope>
</reference>
<evidence type="ECO:0000256" key="4">
    <source>
        <dbReference type="ARBA" id="ARBA00022801"/>
    </source>
</evidence>
<evidence type="ECO:0000256" key="3">
    <source>
        <dbReference type="ARBA" id="ARBA00022723"/>
    </source>
</evidence>
<comment type="similarity">
    <text evidence="2">Belongs to the histone deacetylase family.</text>
</comment>
<accession>A0A6B2LIW4</accession>
<dbReference type="EMBL" id="GIBP01008004">
    <property type="protein sequence ID" value="NDV36973.1"/>
    <property type="molecule type" value="Transcribed_RNA"/>
</dbReference>
<comment type="cofactor">
    <cofactor evidence="1">
        <name>Zn(2+)</name>
        <dbReference type="ChEBI" id="CHEBI:29105"/>
    </cofactor>
</comment>
<dbReference type="GO" id="GO:0046872">
    <property type="term" value="F:metal ion binding"/>
    <property type="evidence" value="ECO:0007669"/>
    <property type="project" value="UniProtKB-KW"/>
</dbReference>
<keyword evidence="4" id="KW-0378">Hydrolase</keyword>
<sequence length="202" mass="22471">MAAQELSKYGKVAVLDVDYHHGNGTQGYCYFNNVALAAQELSKYGKVAVLDVDYHHGNGTQDIFYERDDVLTVSIHADPEFEYPWYSGTTNEIGRNKGTNFNKNIVLPAETDWVLYKPALLEAADILKQFNPKIILVALGLDTAHTDPICCFHLKPEDYIEMGSIIRNIGKPVFVVQEGGYSGEKMLGPCAYSFLKGVSQQN</sequence>
<name>A0A6B2LIW4_9EUKA</name>
<protein>
    <recommendedName>
        <fullName evidence="6">Histone deacetylase domain-containing protein</fullName>
    </recommendedName>
</protein>
<keyword evidence="5" id="KW-0862">Zinc</keyword>
<dbReference type="AlphaFoldDB" id="A0A6B2LIW4"/>
<dbReference type="InterPro" id="IPR023696">
    <property type="entry name" value="Ureohydrolase_dom_sf"/>
</dbReference>
<evidence type="ECO:0000256" key="2">
    <source>
        <dbReference type="ARBA" id="ARBA00005947"/>
    </source>
</evidence>
<dbReference type="Pfam" id="PF00850">
    <property type="entry name" value="Hist_deacetyl"/>
    <property type="match status" value="1"/>
</dbReference>
<feature type="domain" description="Histone deacetylase" evidence="6">
    <location>
        <begin position="26"/>
        <end position="185"/>
    </location>
</feature>
<dbReference type="GO" id="GO:0004407">
    <property type="term" value="F:histone deacetylase activity"/>
    <property type="evidence" value="ECO:0007669"/>
    <property type="project" value="TreeGrafter"/>
</dbReference>
<dbReference type="GO" id="GO:0016787">
    <property type="term" value="F:hydrolase activity"/>
    <property type="evidence" value="ECO:0007669"/>
    <property type="project" value="UniProtKB-KW"/>
</dbReference>
<evidence type="ECO:0000256" key="1">
    <source>
        <dbReference type="ARBA" id="ARBA00001947"/>
    </source>
</evidence>
<proteinExistence type="inferred from homology"/>
<evidence type="ECO:0000313" key="7">
    <source>
        <dbReference type="EMBL" id="NDV36973.1"/>
    </source>
</evidence>
<dbReference type="PANTHER" id="PTHR10625">
    <property type="entry name" value="HISTONE DEACETYLASE HDAC1-RELATED"/>
    <property type="match status" value="1"/>
</dbReference>
<dbReference type="InterPro" id="IPR000286">
    <property type="entry name" value="HDACs"/>
</dbReference>
<dbReference type="InterPro" id="IPR037138">
    <property type="entry name" value="His_deacetylse_dom_sf"/>
</dbReference>